<dbReference type="InterPro" id="IPR008979">
    <property type="entry name" value="Galactose-bd-like_sf"/>
</dbReference>
<dbReference type="Pfam" id="PF00754">
    <property type="entry name" value="F5_F8_type_C"/>
    <property type="match status" value="1"/>
</dbReference>
<proteinExistence type="predicted"/>
<name>A0ABX1FNJ4_9PSEU</name>
<protein>
    <submittedName>
        <fullName evidence="2">Discoidin domain-containing protein</fullName>
    </submittedName>
</protein>
<feature type="domain" description="F5/8 type C" evidence="1">
    <location>
        <begin position="574"/>
        <end position="679"/>
    </location>
</feature>
<accession>A0ABX1FNJ4</accession>
<evidence type="ECO:0000313" key="2">
    <source>
        <dbReference type="EMBL" id="NKE60142.1"/>
    </source>
</evidence>
<dbReference type="PROSITE" id="PS50022">
    <property type="entry name" value="FA58C_3"/>
    <property type="match status" value="1"/>
</dbReference>
<keyword evidence="3" id="KW-1185">Reference proteome</keyword>
<sequence>MGGGGTEVLINRRQFLYATGLLTLTPSISLAQVKDTYYEVLLRHTRWAETQYDAAAGRYRRTDFGFAVVLGNAVLLTRGSYDAALAGVEKDVLRQHTLATIRHFAASNVLAGGTEWGKTLFWDTTFQSYFVLAARLLWPELDAATRSNVEAIARGQADYTTSLGTGNDPRSGGWTPNGLIGGFRGDTKLEEMGVYAQSLAPGLAWHGDGPGWREAFGRWSRNEAGLPAADLANPSTVDGVPISANTATNLHDTYIVENHGSFGPHYQSELWRTSGRNAVHFLLAGRPLPEVLTKQPNGELLWRTILATMSDAGEPLMPMVDDREHLYGRDVIPLAFRSTVLRDPMAARAEASLASRLLAYQAHPPVYRLAKFSGEAKYEPEARAELAISYLLHELRPPAKPMSEQDFFAQAAITIDHGAEPGLLTHQSAAAWVGTVTKPGFTKFAWQPAHDDWLFKISGATPMLLPPAAVTGRDTVVYQRVRDGFDATASLLRFADGFAGTATLPTGTIVCALPRPGRVDVRNLAMAGMPGLTGSRTYTGVAGRVSVRAREAFRVDELTFPAVSARHVRMVGVRPHPTYGYSLFDFEVDGSLERGKPTNASSFDPGMESLKATDGDPATRWAVARAERGRADSWLAVDLGAATTISRVRLRWETAAAGAYRIETSPDGVAWTAVAEHPRPDLSTPGWLDVDGRAGFVARSAEPITVQGDMITLPAGVVEGYVRADLRAIAAESAPECPPLVRASTADGFLSLFNLSNDSVTGVVRLRGTRLYRGTQVTTTNGTEYALDMPAATVRIEPPWFTARGIPAGITAVVHDARRVTFRGGPARFTLTHRNGGTMPVVLGRAERTVTMPGAKAFPFNDLALGRVTFPHSVLPQGMSDPAAAVDGEQRTAWTPGRDGRMVVDLGAPHAIGKISLKWTDGSEPPHTITYSTDGKTYGPATAARYVAVSTGWRPGHASLRSISVTGGDPVG</sequence>
<comment type="caution">
    <text evidence="2">The sequence shown here is derived from an EMBL/GenBank/DDBJ whole genome shotgun (WGS) entry which is preliminary data.</text>
</comment>
<dbReference type="Proteomes" id="UP001515943">
    <property type="component" value="Unassembled WGS sequence"/>
</dbReference>
<reference evidence="2 3" key="1">
    <citation type="submission" date="2019-08" db="EMBL/GenBank/DDBJ databases">
        <title>Lentzea from Indian Himalayas.</title>
        <authorList>
            <person name="Mandal S."/>
            <person name="Mallick Gupta A."/>
            <person name="Maiti P.K."/>
            <person name="Sarkar J."/>
            <person name="Mandal S."/>
        </authorList>
    </citation>
    <scope>NUCLEOTIDE SEQUENCE [LARGE SCALE GENOMIC DNA]</scope>
    <source>
        <strain evidence="2 3">PSKA42</strain>
    </source>
</reference>
<organism evidence="2 3">
    <name type="scientific">Lentzea indica</name>
    <dbReference type="NCBI Taxonomy" id="2604800"/>
    <lineage>
        <taxon>Bacteria</taxon>
        <taxon>Bacillati</taxon>
        <taxon>Actinomycetota</taxon>
        <taxon>Actinomycetes</taxon>
        <taxon>Pseudonocardiales</taxon>
        <taxon>Pseudonocardiaceae</taxon>
        <taxon>Lentzea</taxon>
    </lineage>
</organism>
<dbReference type="Gene3D" id="2.60.120.260">
    <property type="entry name" value="Galactose-binding domain-like"/>
    <property type="match status" value="2"/>
</dbReference>
<gene>
    <name evidence="2" type="ORF">FXN61_26410</name>
</gene>
<dbReference type="EMBL" id="VSRL01000110">
    <property type="protein sequence ID" value="NKE60142.1"/>
    <property type="molecule type" value="Genomic_DNA"/>
</dbReference>
<evidence type="ECO:0000313" key="3">
    <source>
        <dbReference type="Proteomes" id="UP001515943"/>
    </source>
</evidence>
<evidence type="ECO:0000259" key="1">
    <source>
        <dbReference type="PROSITE" id="PS50022"/>
    </source>
</evidence>
<dbReference type="InterPro" id="IPR000421">
    <property type="entry name" value="FA58C"/>
</dbReference>
<dbReference type="SUPFAM" id="SSF49785">
    <property type="entry name" value="Galactose-binding domain-like"/>
    <property type="match status" value="2"/>
</dbReference>